<evidence type="ECO:0000313" key="12">
    <source>
        <dbReference type="EMBL" id="RLE07355.1"/>
    </source>
</evidence>
<keyword evidence="3" id="KW-0813">Transport</keyword>
<dbReference type="InterPro" id="IPR006260">
    <property type="entry name" value="TonB/TolA_C"/>
</dbReference>
<evidence type="ECO:0000259" key="11">
    <source>
        <dbReference type="PROSITE" id="PS52015"/>
    </source>
</evidence>
<dbReference type="SUPFAM" id="SSF74653">
    <property type="entry name" value="TolA/TonB C-terminal domain"/>
    <property type="match status" value="1"/>
</dbReference>
<dbReference type="GO" id="GO:0055085">
    <property type="term" value="P:transmembrane transport"/>
    <property type="evidence" value="ECO:0007669"/>
    <property type="project" value="InterPro"/>
</dbReference>
<dbReference type="InterPro" id="IPR051045">
    <property type="entry name" value="TonB-dependent_transducer"/>
</dbReference>
<dbReference type="Proteomes" id="UP000279422">
    <property type="component" value="Unassembled WGS sequence"/>
</dbReference>
<sequence length="269" mass="30628">MIKREGKIEPFKLALLISCIVHFSLIVLFPGMKTPLKVSPEYLEVSLIRVPPKRISGQASQIKEVKKVPTVKKMLTLKLPPLKKPPLPGPKLPILPPYAKVKDEVKISTPAPELELPFKREMEYSPYPPRFFMERGNRGVEYGIPKEGYLPPRATLLPEEELAYEGEQAPSKGTAFSPIKGPLGTRKILRQVEPVYPEWAERQGIEGSGELKLWVLPSGEVCDIEVVHTSGWTKLDECAAQALRQWRFEPIQEKEVQWGIICFYFRFKK</sequence>
<keyword evidence="9 10" id="KW-0472">Membrane</keyword>
<dbReference type="GO" id="GO:0005886">
    <property type="term" value="C:plasma membrane"/>
    <property type="evidence" value="ECO:0007669"/>
    <property type="project" value="UniProtKB-SubCell"/>
</dbReference>
<evidence type="ECO:0000256" key="4">
    <source>
        <dbReference type="ARBA" id="ARBA00022475"/>
    </source>
</evidence>
<dbReference type="PANTHER" id="PTHR33446">
    <property type="entry name" value="PROTEIN TONB-RELATED"/>
    <property type="match status" value="1"/>
</dbReference>
<proteinExistence type="inferred from homology"/>
<dbReference type="GO" id="GO:0015031">
    <property type="term" value="P:protein transport"/>
    <property type="evidence" value="ECO:0007669"/>
    <property type="project" value="UniProtKB-KW"/>
</dbReference>
<dbReference type="EMBL" id="QMPZ01000174">
    <property type="protein sequence ID" value="RLE07355.1"/>
    <property type="molecule type" value="Genomic_DNA"/>
</dbReference>
<evidence type="ECO:0000256" key="5">
    <source>
        <dbReference type="ARBA" id="ARBA00022519"/>
    </source>
</evidence>
<dbReference type="PROSITE" id="PS52015">
    <property type="entry name" value="TONB_CTD"/>
    <property type="match status" value="1"/>
</dbReference>
<keyword evidence="7" id="KW-0653">Protein transport</keyword>
<accession>A0A497E1K3</accession>
<keyword evidence="5" id="KW-0997">Cell inner membrane</keyword>
<keyword evidence="6 10" id="KW-0812">Transmembrane</keyword>
<feature type="domain" description="TonB C-terminal" evidence="11">
    <location>
        <begin position="181"/>
        <end position="269"/>
    </location>
</feature>
<evidence type="ECO:0000256" key="3">
    <source>
        <dbReference type="ARBA" id="ARBA00022448"/>
    </source>
</evidence>
<gene>
    <name evidence="12" type="ORF">DRJ00_08290</name>
</gene>
<keyword evidence="4" id="KW-1003">Cell membrane</keyword>
<evidence type="ECO:0000256" key="2">
    <source>
        <dbReference type="ARBA" id="ARBA00006555"/>
    </source>
</evidence>
<dbReference type="Gene3D" id="3.30.2420.10">
    <property type="entry name" value="TonB"/>
    <property type="match status" value="1"/>
</dbReference>
<evidence type="ECO:0000256" key="9">
    <source>
        <dbReference type="ARBA" id="ARBA00023136"/>
    </source>
</evidence>
<dbReference type="InterPro" id="IPR037682">
    <property type="entry name" value="TonB_C"/>
</dbReference>
<protein>
    <recommendedName>
        <fullName evidence="11">TonB C-terminal domain-containing protein</fullName>
    </recommendedName>
</protein>
<comment type="similarity">
    <text evidence="2">Belongs to the TonB family.</text>
</comment>
<evidence type="ECO:0000256" key="8">
    <source>
        <dbReference type="ARBA" id="ARBA00022989"/>
    </source>
</evidence>
<reference evidence="12 13" key="1">
    <citation type="submission" date="2018-06" db="EMBL/GenBank/DDBJ databases">
        <title>Extensive metabolic versatility and redundancy in microbially diverse, dynamic hydrothermal sediments.</title>
        <authorList>
            <person name="Dombrowski N."/>
            <person name="Teske A."/>
            <person name="Baker B.J."/>
        </authorList>
    </citation>
    <scope>NUCLEOTIDE SEQUENCE [LARGE SCALE GENOMIC DNA]</scope>
    <source>
        <strain evidence="12">B47_G16</strain>
    </source>
</reference>
<comment type="caution">
    <text evidence="12">The sequence shown here is derived from an EMBL/GenBank/DDBJ whole genome shotgun (WGS) entry which is preliminary data.</text>
</comment>
<name>A0A497E1K3_UNCAE</name>
<dbReference type="NCBIfam" id="TIGR01352">
    <property type="entry name" value="tonB_Cterm"/>
    <property type="match status" value="1"/>
</dbReference>
<dbReference type="AlphaFoldDB" id="A0A497E1K3"/>
<evidence type="ECO:0000256" key="6">
    <source>
        <dbReference type="ARBA" id="ARBA00022692"/>
    </source>
</evidence>
<dbReference type="Pfam" id="PF03544">
    <property type="entry name" value="TonB_C"/>
    <property type="match status" value="1"/>
</dbReference>
<evidence type="ECO:0000256" key="10">
    <source>
        <dbReference type="SAM" id="Phobius"/>
    </source>
</evidence>
<dbReference type="PANTHER" id="PTHR33446:SF2">
    <property type="entry name" value="PROTEIN TONB"/>
    <property type="match status" value="1"/>
</dbReference>
<feature type="transmembrane region" description="Helical" evidence="10">
    <location>
        <begin position="12"/>
        <end position="32"/>
    </location>
</feature>
<evidence type="ECO:0000313" key="13">
    <source>
        <dbReference type="Proteomes" id="UP000279422"/>
    </source>
</evidence>
<evidence type="ECO:0000256" key="7">
    <source>
        <dbReference type="ARBA" id="ARBA00022927"/>
    </source>
</evidence>
<keyword evidence="8 10" id="KW-1133">Transmembrane helix</keyword>
<evidence type="ECO:0000256" key="1">
    <source>
        <dbReference type="ARBA" id="ARBA00004383"/>
    </source>
</evidence>
<organism evidence="12 13">
    <name type="scientific">Aerophobetes bacterium</name>
    <dbReference type="NCBI Taxonomy" id="2030807"/>
    <lineage>
        <taxon>Bacteria</taxon>
        <taxon>Candidatus Aerophobota</taxon>
    </lineage>
</organism>
<comment type="subcellular location">
    <subcellularLocation>
        <location evidence="1">Cell inner membrane</location>
        <topology evidence="1">Single-pass membrane protein</topology>
        <orientation evidence="1">Periplasmic side</orientation>
    </subcellularLocation>
</comment>